<sequence>MVRIGNGYDVHRLVEGRKLILGGVEIEHTLGLDGHSDADALLHAICDALLGACGAGDLGHHFPDTSSEFKDISSLILLGRVGSTLKERGFRLGNLDATIVAQKPKLAPHITAMRQNIASTLSVPIHQVNIKATTTEKLGFAGREEGIAAYAVALIESTDTF</sequence>
<dbReference type="Pfam" id="PF02542">
    <property type="entry name" value="YgbB"/>
    <property type="match status" value="1"/>
</dbReference>
<evidence type="ECO:0000256" key="6">
    <source>
        <dbReference type="ARBA" id="ARBA00023229"/>
    </source>
</evidence>
<evidence type="ECO:0000256" key="8">
    <source>
        <dbReference type="HAMAP-Rule" id="MF_00107"/>
    </source>
</evidence>
<feature type="domain" description="2-C-methyl-D-erythritol 2,4-cyclodiphosphate synthase" evidence="10">
    <location>
        <begin position="2"/>
        <end position="155"/>
    </location>
</feature>
<dbReference type="EC" id="4.6.1.12" evidence="4 8"/>
<accession>A0A7T0BUK6</accession>
<comment type="function">
    <text evidence="8">Involved in the biosynthesis of isopentenyl diphosphate (IPP) and dimethylallyl diphosphate (DMAPP), two major building blocks of isoprenoid compounds. Catalyzes the conversion of 4-diphosphocytidyl-2-C-methyl-D-erythritol 2-phosphate (CDP-ME2P) to 2-C-methyl-D-erythritol 2,4-cyclodiphosphate (ME-CPP) with a corresponding release of cytidine 5-monophosphate (CMP).</text>
</comment>
<dbReference type="KEGG" id="nli:G3M70_04210"/>
<comment type="cofactor">
    <cofactor evidence="8">
        <name>a divalent metal cation</name>
        <dbReference type="ChEBI" id="CHEBI:60240"/>
    </cofactor>
    <text evidence="8">Binds 1 divalent metal cation per subunit.</text>
</comment>
<dbReference type="GO" id="GO:0019288">
    <property type="term" value="P:isopentenyl diphosphate biosynthetic process, methylerythritol 4-phosphate pathway"/>
    <property type="evidence" value="ECO:0007669"/>
    <property type="project" value="UniProtKB-UniRule"/>
</dbReference>
<dbReference type="InterPro" id="IPR003526">
    <property type="entry name" value="MECDP_synthase"/>
</dbReference>
<comment type="catalytic activity">
    <reaction evidence="1 8 9">
        <text>4-CDP-2-C-methyl-D-erythritol 2-phosphate = 2-C-methyl-D-erythritol 2,4-cyclic diphosphate + CMP</text>
        <dbReference type="Rhea" id="RHEA:23864"/>
        <dbReference type="ChEBI" id="CHEBI:57919"/>
        <dbReference type="ChEBI" id="CHEBI:58483"/>
        <dbReference type="ChEBI" id="CHEBI:60377"/>
        <dbReference type="EC" id="4.6.1.12"/>
    </reaction>
</comment>
<evidence type="ECO:0000313" key="11">
    <source>
        <dbReference type="EMBL" id="QPJ61133.1"/>
    </source>
</evidence>
<evidence type="ECO:0000256" key="4">
    <source>
        <dbReference type="ARBA" id="ARBA00012579"/>
    </source>
</evidence>
<comment type="caution">
    <text evidence="8">Lacks conserved residue(s) required for the propagation of feature annotation.</text>
</comment>
<dbReference type="AlphaFoldDB" id="A0A7T0BUK6"/>
<dbReference type="CDD" id="cd00554">
    <property type="entry name" value="MECDP_synthase"/>
    <property type="match status" value="1"/>
</dbReference>
<reference evidence="11 12" key="1">
    <citation type="submission" date="2020-02" db="EMBL/GenBank/DDBJ databases">
        <title>Genomic and physiological characterization of two novel Nitrospinaceae genera.</title>
        <authorList>
            <person name="Mueller A.J."/>
            <person name="Jung M.-Y."/>
            <person name="Strachan C.R."/>
            <person name="Herbold C.W."/>
            <person name="Kirkegaard R.H."/>
            <person name="Daims H."/>
        </authorList>
    </citation>
    <scope>NUCLEOTIDE SEQUENCE [LARGE SCALE GENOMIC DNA]</scope>
    <source>
        <strain evidence="11">EB</strain>
    </source>
</reference>
<evidence type="ECO:0000256" key="3">
    <source>
        <dbReference type="ARBA" id="ARBA00008480"/>
    </source>
</evidence>
<dbReference type="FunFam" id="3.30.1330.50:FF:000001">
    <property type="entry name" value="2-C-methyl-D-erythritol 2,4-cyclodiphosphate synthase"/>
    <property type="match status" value="1"/>
</dbReference>
<dbReference type="SUPFAM" id="SSF69765">
    <property type="entry name" value="IpsF-like"/>
    <property type="match status" value="1"/>
</dbReference>
<gene>
    <name evidence="8" type="primary">ispF</name>
    <name evidence="11" type="ORF">G3M70_04210</name>
</gene>
<feature type="site" description="Transition state stabilizer" evidence="8">
    <location>
        <position position="35"/>
    </location>
</feature>
<dbReference type="GO" id="GO:0046872">
    <property type="term" value="F:metal ion binding"/>
    <property type="evidence" value="ECO:0007669"/>
    <property type="project" value="UniProtKB-KW"/>
</dbReference>
<comment type="similarity">
    <text evidence="3 8 9">Belongs to the IspF family.</text>
</comment>
<proteinExistence type="inferred from homology"/>
<dbReference type="Proteomes" id="UP000594688">
    <property type="component" value="Chromosome"/>
</dbReference>
<dbReference type="Gene3D" id="3.30.1330.50">
    <property type="entry name" value="2-C-methyl-D-erythritol 2,4-cyclodiphosphate synthase"/>
    <property type="match status" value="1"/>
</dbReference>
<feature type="binding site" evidence="8">
    <location>
        <begin position="35"/>
        <end position="36"/>
    </location>
    <ligand>
        <name>4-CDP-2-C-methyl-D-erythritol 2-phosphate</name>
        <dbReference type="ChEBI" id="CHEBI:57919"/>
    </ligand>
</feature>
<dbReference type="GO" id="GO:0016114">
    <property type="term" value="P:terpenoid biosynthetic process"/>
    <property type="evidence" value="ECO:0007669"/>
    <property type="project" value="InterPro"/>
</dbReference>
<evidence type="ECO:0000256" key="1">
    <source>
        <dbReference type="ARBA" id="ARBA00000200"/>
    </source>
</evidence>
<evidence type="ECO:0000256" key="9">
    <source>
        <dbReference type="RuleBase" id="RU004395"/>
    </source>
</evidence>
<feature type="binding site" evidence="8">
    <location>
        <position position="43"/>
    </location>
    <ligand>
        <name>a divalent metal cation</name>
        <dbReference type="ChEBI" id="CHEBI:60240"/>
    </ligand>
</feature>
<dbReference type="PROSITE" id="PS01350">
    <property type="entry name" value="ISPF"/>
    <property type="match status" value="1"/>
</dbReference>
<evidence type="ECO:0000313" key="12">
    <source>
        <dbReference type="Proteomes" id="UP000594688"/>
    </source>
</evidence>
<keyword evidence="5 8" id="KW-0479">Metal-binding</keyword>
<evidence type="ECO:0000256" key="2">
    <source>
        <dbReference type="ARBA" id="ARBA00004709"/>
    </source>
</evidence>
<evidence type="ECO:0000256" key="5">
    <source>
        <dbReference type="ARBA" id="ARBA00022723"/>
    </source>
</evidence>
<keyword evidence="6 8" id="KW-0414">Isoprene biosynthesis</keyword>
<dbReference type="InterPro" id="IPR036571">
    <property type="entry name" value="MECDP_synthase_sf"/>
</dbReference>
<dbReference type="InterPro" id="IPR020555">
    <property type="entry name" value="MECDP_synthase_CS"/>
</dbReference>
<dbReference type="EMBL" id="CP048685">
    <property type="protein sequence ID" value="QPJ61133.1"/>
    <property type="molecule type" value="Genomic_DNA"/>
</dbReference>
<dbReference type="HAMAP" id="MF_00107">
    <property type="entry name" value="IspF"/>
    <property type="match status" value="1"/>
</dbReference>
<name>A0A7T0BUK6_9BACT</name>
<dbReference type="PANTHER" id="PTHR43181:SF1">
    <property type="entry name" value="2-C-METHYL-D-ERYTHRITOL 2,4-CYCLODIPHOSPHATE SYNTHASE, CHLOROPLASTIC"/>
    <property type="match status" value="1"/>
</dbReference>
<keyword evidence="7 8" id="KW-0456">Lyase</keyword>
<comment type="subunit">
    <text evidence="8">Homotrimer.</text>
</comment>
<protein>
    <recommendedName>
        <fullName evidence="4 8">2-C-methyl-D-erythritol 2,4-cyclodiphosphate synthase</fullName>
        <shortName evidence="8">MECDP-synthase</shortName>
        <shortName evidence="8">MECPP-synthase</shortName>
        <shortName evidence="8">MECPS</shortName>
        <ecNumber evidence="4 8">4.6.1.12</ecNumber>
    </recommendedName>
</protein>
<feature type="binding site" evidence="8">
    <location>
        <position position="9"/>
    </location>
    <ligand>
        <name>a divalent metal cation</name>
        <dbReference type="ChEBI" id="CHEBI:60240"/>
    </ligand>
</feature>
<organism evidence="11 12">
    <name type="scientific">Candidatus Nitronauta litoralis</name>
    <dbReference type="NCBI Taxonomy" id="2705533"/>
    <lineage>
        <taxon>Bacteria</taxon>
        <taxon>Pseudomonadati</taxon>
        <taxon>Nitrospinota/Tectimicrobiota group</taxon>
        <taxon>Nitrospinota</taxon>
        <taxon>Nitrospinia</taxon>
        <taxon>Nitrospinales</taxon>
        <taxon>Nitrospinaceae</taxon>
        <taxon>Candidatus Nitronauta</taxon>
    </lineage>
</organism>
<dbReference type="GO" id="GO:0008685">
    <property type="term" value="F:2-C-methyl-D-erythritol 2,4-cyclodiphosphate synthase activity"/>
    <property type="evidence" value="ECO:0007669"/>
    <property type="project" value="UniProtKB-UniRule"/>
</dbReference>
<evidence type="ECO:0000256" key="7">
    <source>
        <dbReference type="ARBA" id="ARBA00023239"/>
    </source>
</evidence>
<feature type="site" description="Transition state stabilizer" evidence="8">
    <location>
        <position position="134"/>
    </location>
</feature>
<evidence type="ECO:0000259" key="10">
    <source>
        <dbReference type="Pfam" id="PF02542"/>
    </source>
</evidence>
<feature type="binding site" evidence="8">
    <location>
        <begin position="133"/>
        <end position="136"/>
    </location>
    <ligand>
        <name>4-CDP-2-C-methyl-D-erythritol 2-phosphate</name>
        <dbReference type="ChEBI" id="CHEBI:57919"/>
    </ligand>
</feature>
<dbReference type="UniPathway" id="UPA00056">
    <property type="reaction ID" value="UER00095"/>
</dbReference>
<dbReference type="PANTHER" id="PTHR43181">
    <property type="entry name" value="2-C-METHYL-D-ERYTHRITOL 2,4-CYCLODIPHOSPHATE SYNTHASE, CHLOROPLASTIC"/>
    <property type="match status" value="1"/>
</dbReference>
<feature type="binding site" evidence="8">
    <location>
        <position position="143"/>
    </location>
    <ligand>
        <name>4-CDP-2-C-methyl-D-erythritol 2-phosphate</name>
        <dbReference type="ChEBI" id="CHEBI:57919"/>
    </ligand>
</feature>
<feature type="binding site" evidence="8">
    <location>
        <position position="11"/>
    </location>
    <ligand>
        <name>a divalent metal cation</name>
        <dbReference type="ChEBI" id="CHEBI:60240"/>
    </ligand>
</feature>
<feature type="binding site" evidence="8">
    <location>
        <begin position="9"/>
        <end position="11"/>
    </location>
    <ligand>
        <name>4-CDP-2-C-methyl-D-erythritol 2-phosphate</name>
        <dbReference type="ChEBI" id="CHEBI:57919"/>
    </ligand>
</feature>
<feature type="binding site" evidence="8">
    <location>
        <begin position="57"/>
        <end position="59"/>
    </location>
    <ligand>
        <name>4-CDP-2-C-methyl-D-erythritol 2-phosphate</name>
        <dbReference type="ChEBI" id="CHEBI:57919"/>
    </ligand>
</feature>
<dbReference type="NCBIfam" id="TIGR00151">
    <property type="entry name" value="ispF"/>
    <property type="match status" value="1"/>
</dbReference>
<comment type="pathway">
    <text evidence="2 8">Isoprenoid biosynthesis; isopentenyl diphosphate biosynthesis via DXP pathway; isopentenyl diphosphate from 1-deoxy-D-xylulose 5-phosphate: step 4/6.</text>
</comment>
<feature type="binding site" evidence="8">
    <location>
        <position position="140"/>
    </location>
    <ligand>
        <name>4-CDP-2-C-methyl-D-erythritol 2-phosphate</name>
        <dbReference type="ChEBI" id="CHEBI:57919"/>
    </ligand>
</feature>